<evidence type="ECO:0000313" key="2">
    <source>
        <dbReference type="EMBL" id="KAG8468179.1"/>
    </source>
</evidence>
<keyword evidence="3" id="KW-1185">Reference proteome</keyword>
<organism evidence="2 3">
    <name type="scientific">Diacronema lutheri</name>
    <name type="common">Unicellular marine alga</name>
    <name type="synonym">Monochrysis lutheri</name>
    <dbReference type="NCBI Taxonomy" id="2081491"/>
    <lineage>
        <taxon>Eukaryota</taxon>
        <taxon>Haptista</taxon>
        <taxon>Haptophyta</taxon>
        <taxon>Pavlovophyceae</taxon>
        <taxon>Pavlovales</taxon>
        <taxon>Pavlovaceae</taxon>
        <taxon>Diacronema</taxon>
    </lineage>
</organism>
<feature type="region of interest" description="Disordered" evidence="1">
    <location>
        <begin position="1"/>
        <end position="95"/>
    </location>
</feature>
<dbReference type="InterPro" id="IPR010736">
    <property type="entry name" value="SHIPPO-rpt"/>
</dbReference>
<dbReference type="EMBL" id="JAGTXO010000004">
    <property type="protein sequence ID" value="KAG8468179.1"/>
    <property type="molecule type" value="Genomic_DNA"/>
</dbReference>
<sequence length="259" mass="27258">MSKKPLAPVGKGASASQRAQRDKERVAQRRARMSGPGPGDYDPRSDNAWTREIPQRPSSAFARATPKRPSSPSTARKAAEAAGLGPGSYDPKRADEIGRSTTFNKKGEQGSLSFGTRSARGKVYDEPIPNTPGPGAYDYADPKSIAASTSARVLLGKTAGTSAFRSSLPQHDDPMEAAAARRSAPIGIMYNPIVSSPAKLVSMPRAARFSASAEKSVAPAPGAYEVRSQIGASGEDAKRQSAVFASSSLRHLAFGEHTF</sequence>
<gene>
    <name evidence="2" type="ORF">KFE25_013262</name>
</gene>
<name>A0A8J5XQ67_DIALT</name>
<comment type="caution">
    <text evidence="2">The sequence shown here is derived from an EMBL/GenBank/DDBJ whole genome shotgun (WGS) entry which is preliminary data.</text>
</comment>
<dbReference type="Proteomes" id="UP000751190">
    <property type="component" value="Unassembled WGS sequence"/>
</dbReference>
<dbReference type="Pfam" id="PF07004">
    <property type="entry name" value="SHIPPO-rpt"/>
    <property type="match status" value="3"/>
</dbReference>
<proteinExistence type="predicted"/>
<evidence type="ECO:0000313" key="3">
    <source>
        <dbReference type="Proteomes" id="UP000751190"/>
    </source>
</evidence>
<evidence type="ECO:0000256" key="1">
    <source>
        <dbReference type="SAM" id="MobiDB-lite"/>
    </source>
</evidence>
<dbReference type="AlphaFoldDB" id="A0A8J5XQ67"/>
<protein>
    <submittedName>
        <fullName evidence="2">Uncharacterized protein</fullName>
    </submittedName>
</protein>
<reference evidence="2" key="1">
    <citation type="submission" date="2021-05" db="EMBL/GenBank/DDBJ databases">
        <title>The genome of the haptophyte Pavlova lutheri (Diacronema luteri, Pavlovales) - a model for lipid biosynthesis in eukaryotic algae.</title>
        <authorList>
            <person name="Hulatt C.J."/>
            <person name="Posewitz M.C."/>
        </authorList>
    </citation>
    <scope>NUCLEOTIDE SEQUENCE</scope>
    <source>
        <strain evidence="2">NIVA-4/92</strain>
    </source>
</reference>
<accession>A0A8J5XQ67</accession>
<dbReference type="OrthoDB" id="10610597at2759"/>